<dbReference type="NCBIfam" id="TIGR00079">
    <property type="entry name" value="pept_deformyl"/>
    <property type="match status" value="1"/>
</dbReference>
<dbReference type="HAMAP" id="MF_00163">
    <property type="entry name" value="Pep_deformylase"/>
    <property type="match status" value="1"/>
</dbReference>
<proteinExistence type="inferred from homology"/>
<keyword evidence="5" id="KW-1185">Reference proteome</keyword>
<comment type="similarity">
    <text evidence="1 3">Belongs to the polypeptide deformylase family.</text>
</comment>
<dbReference type="PANTHER" id="PTHR10458:SF22">
    <property type="entry name" value="PEPTIDE DEFORMYLASE"/>
    <property type="match status" value="1"/>
</dbReference>
<dbReference type="Gene3D" id="3.90.45.10">
    <property type="entry name" value="Peptide deformylase"/>
    <property type="match status" value="1"/>
</dbReference>
<evidence type="ECO:0000256" key="3">
    <source>
        <dbReference type="RuleBase" id="RU362111"/>
    </source>
</evidence>
<sequence>MKGARGYLTRTARHCSRRRLAAASQVEEVDPGIVAGLQIVKYPHPALRAANVEVRESEFETAEKLARRMLDLMYEAKGVGLAAPQVGVNKRLMVFNPEGKRERWLDEVVFLNPKIVDSSKGRDSEPEGCLSFPDMQGNVDRAKWIKVEGLSPKGRKIKKKYTGWVARIFQHEFDHLDGIVYVDRLNDQDRGAIQPKLDDLVQNHDGAKHGPPAL</sequence>
<dbReference type="EMBL" id="JAQMWT010000003">
    <property type="protein sequence ID" value="KAJ8614565.1"/>
    <property type="molecule type" value="Genomic_DNA"/>
</dbReference>
<keyword evidence="3" id="KW-0479">Metal-binding</keyword>
<comment type="caution">
    <text evidence="4">The sequence shown here is derived from an EMBL/GenBank/DDBJ whole genome shotgun (WGS) entry which is preliminary data.</text>
</comment>
<gene>
    <name evidence="4" type="ORF">CTAYLR_004079</name>
</gene>
<comment type="catalytic activity">
    <reaction evidence="3">
        <text>N-terminal N-formyl-L-methionyl-[peptide] + H2O = N-terminal L-methionyl-[peptide] + formate</text>
        <dbReference type="Rhea" id="RHEA:24420"/>
        <dbReference type="Rhea" id="RHEA-COMP:10639"/>
        <dbReference type="Rhea" id="RHEA-COMP:10640"/>
        <dbReference type="ChEBI" id="CHEBI:15377"/>
        <dbReference type="ChEBI" id="CHEBI:15740"/>
        <dbReference type="ChEBI" id="CHEBI:49298"/>
        <dbReference type="ChEBI" id="CHEBI:64731"/>
        <dbReference type="EC" id="3.5.1.88"/>
    </reaction>
</comment>
<dbReference type="GO" id="GO:0006412">
    <property type="term" value="P:translation"/>
    <property type="evidence" value="ECO:0007669"/>
    <property type="project" value="UniProtKB-KW"/>
</dbReference>
<dbReference type="GO" id="GO:0042586">
    <property type="term" value="F:peptide deformylase activity"/>
    <property type="evidence" value="ECO:0007669"/>
    <property type="project" value="UniProtKB-EC"/>
</dbReference>
<dbReference type="InterPro" id="IPR036821">
    <property type="entry name" value="Peptide_deformylase_sf"/>
</dbReference>
<dbReference type="Proteomes" id="UP001230188">
    <property type="component" value="Unassembled WGS sequence"/>
</dbReference>
<keyword evidence="3" id="KW-0378">Hydrolase</keyword>
<dbReference type="EC" id="3.5.1.88" evidence="2 3"/>
<dbReference type="Pfam" id="PF01327">
    <property type="entry name" value="Pep_deformylase"/>
    <property type="match status" value="1"/>
</dbReference>
<dbReference type="CDD" id="cd00487">
    <property type="entry name" value="Pep_deformylase"/>
    <property type="match status" value="1"/>
</dbReference>
<keyword evidence="3" id="KW-0648">Protein biosynthesis</keyword>
<comment type="function">
    <text evidence="3">Removes the formyl group from the N-terminal Met of newly synthesized proteins.</text>
</comment>
<reference evidence="4" key="1">
    <citation type="submission" date="2023-01" db="EMBL/GenBank/DDBJ databases">
        <title>Metagenome sequencing of chrysophaentin producing Chrysophaeum taylorii.</title>
        <authorList>
            <person name="Davison J."/>
            <person name="Bewley C."/>
        </authorList>
    </citation>
    <scope>NUCLEOTIDE SEQUENCE</scope>
    <source>
        <strain evidence="4">NIES-1699</strain>
    </source>
</reference>
<evidence type="ECO:0000313" key="5">
    <source>
        <dbReference type="Proteomes" id="UP001230188"/>
    </source>
</evidence>
<evidence type="ECO:0000313" key="4">
    <source>
        <dbReference type="EMBL" id="KAJ8614565.1"/>
    </source>
</evidence>
<dbReference type="PRINTS" id="PR01576">
    <property type="entry name" value="PDEFORMYLASE"/>
</dbReference>
<name>A0AAD7XSC3_9STRA</name>
<dbReference type="InterPro" id="IPR023635">
    <property type="entry name" value="Peptide_deformylase"/>
</dbReference>
<dbReference type="NCBIfam" id="NF001159">
    <property type="entry name" value="PRK00150.1-3"/>
    <property type="match status" value="1"/>
</dbReference>
<protein>
    <recommendedName>
        <fullName evidence="2 3">Peptide deformylase</fullName>
        <ecNumber evidence="2 3">3.5.1.88</ecNumber>
    </recommendedName>
</protein>
<dbReference type="SUPFAM" id="SSF56420">
    <property type="entry name" value="Peptide deformylase"/>
    <property type="match status" value="1"/>
</dbReference>
<accession>A0AAD7XSC3</accession>
<dbReference type="PIRSF" id="PIRSF004749">
    <property type="entry name" value="Pep_def"/>
    <property type="match status" value="1"/>
</dbReference>
<organism evidence="4 5">
    <name type="scientific">Chrysophaeum taylorii</name>
    <dbReference type="NCBI Taxonomy" id="2483200"/>
    <lineage>
        <taxon>Eukaryota</taxon>
        <taxon>Sar</taxon>
        <taxon>Stramenopiles</taxon>
        <taxon>Ochrophyta</taxon>
        <taxon>Pelagophyceae</taxon>
        <taxon>Pelagomonadales</taxon>
        <taxon>Pelagomonadaceae</taxon>
        <taxon>Chrysophaeum</taxon>
    </lineage>
</organism>
<dbReference type="PANTHER" id="PTHR10458">
    <property type="entry name" value="PEPTIDE DEFORMYLASE"/>
    <property type="match status" value="1"/>
</dbReference>
<evidence type="ECO:0000256" key="1">
    <source>
        <dbReference type="ARBA" id="ARBA00010759"/>
    </source>
</evidence>
<evidence type="ECO:0000256" key="2">
    <source>
        <dbReference type="ARBA" id="ARBA00012175"/>
    </source>
</evidence>
<dbReference type="AlphaFoldDB" id="A0AAD7XSC3"/>
<dbReference type="GO" id="GO:0046872">
    <property type="term" value="F:metal ion binding"/>
    <property type="evidence" value="ECO:0007669"/>
    <property type="project" value="UniProtKB-KW"/>
</dbReference>